<dbReference type="PROSITE" id="PS00107">
    <property type="entry name" value="PROTEIN_KINASE_ATP"/>
    <property type="match status" value="1"/>
</dbReference>
<organism evidence="17 18">
    <name type="scientific">Setaria digitata</name>
    <dbReference type="NCBI Taxonomy" id="48799"/>
    <lineage>
        <taxon>Eukaryota</taxon>
        <taxon>Metazoa</taxon>
        <taxon>Ecdysozoa</taxon>
        <taxon>Nematoda</taxon>
        <taxon>Chromadorea</taxon>
        <taxon>Rhabditida</taxon>
        <taxon>Spirurina</taxon>
        <taxon>Spiruromorpha</taxon>
        <taxon>Filarioidea</taxon>
        <taxon>Setariidae</taxon>
        <taxon>Setaria</taxon>
    </lineage>
</organism>
<protein>
    <recommendedName>
        <fullName evidence="13">Ubiquinone biosynthesis monooxygenase COQ6, mitochondrial</fullName>
        <ecNumber evidence="13">1.14.15.45</ecNumber>
    </recommendedName>
    <alternativeName>
        <fullName evidence="13">2-methoxy-6-polyprenolphenol 4-hydroxylase</fullName>
        <ecNumber evidence="13">1.14.15.46</ecNumber>
    </alternativeName>
</protein>
<dbReference type="SUPFAM" id="SSF51905">
    <property type="entry name" value="FAD/NAD(P)-binding domain"/>
    <property type="match status" value="1"/>
</dbReference>
<dbReference type="NCBIfam" id="TIGR01988">
    <property type="entry name" value="Ubi-OHases"/>
    <property type="match status" value="1"/>
</dbReference>
<dbReference type="PROSITE" id="PS50011">
    <property type="entry name" value="PROTEIN_KINASE_DOM"/>
    <property type="match status" value="1"/>
</dbReference>
<dbReference type="InterPro" id="IPR008271">
    <property type="entry name" value="Ser/Thr_kinase_AS"/>
</dbReference>
<dbReference type="WBParaSite" id="sdigi.contig753.g9676.t1">
    <property type="protein sequence ID" value="sdigi.contig753.g9676.t1"/>
    <property type="gene ID" value="sdigi.contig753.g9676"/>
</dbReference>
<feature type="binding site" evidence="14">
    <location>
        <position position="511"/>
    </location>
    <ligand>
        <name>ATP</name>
        <dbReference type="ChEBI" id="CHEBI:30616"/>
    </ligand>
</feature>
<dbReference type="Pfam" id="PF00069">
    <property type="entry name" value="Pkinase"/>
    <property type="match status" value="1"/>
</dbReference>
<feature type="domain" description="Protein kinase" evidence="16">
    <location>
        <begin position="432"/>
        <end position="712"/>
    </location>
</feature>
<dbReference type="PROSITE" id="PS00108">
    <property type="entry name" value="PROTEIN_KINASE_ST"/>
    <property type="match status" value="1"/>
</dbReference>
<evidence type="ECO:0000313" key="17">
    <source>
        <dbReference type="Proteomes" id="UP000887581"/>
    </source>
</evidence>
<comment type="similarity">
    <text evidence="2 13">Belongs to the UbiH/COQ6 family.</text>
</comment>
<dbReference type="InterPro" id="IPR002938">
    <property type="entry name" value="FAD-bd"/>
</dbReference>
<evidence type="ECO:0000256" key="1">
    <source>
        <dbReference type="ARBA" id="ARBA00001974"/>
    </source>
</evidence>
<dbReference type="GO" id="GO:0120538">
    <property type="term" value="F:2-methoxy-6-polyprenolphenol 4-hydroxylase activity"/>
    <property type="evidence" value="ECO:0007669"/>
    <property type="project" value="UniProtKB-EC"/>
</dbReference>
<dbReference type="GO" id="GO:0004672">
    <property type="term" value="F:protein kinase activity"/>
    <property type="evidence" value="ECO:0007669"/>
    <property type="project" value="InterPro"/>
</dbReference>
<evidence type="ECO:0000256" key="13">
    <source>
        <dbReference type="HAMAP-Rule" id="MF_03193"/>
    </source>
</evidence>
<dbReference type="EC" id="1.14.15.46" evidence="13"/>
<dbReference type="InterPro" id="IPR018168">
    <property type="entry name" value="Ubi_Hdrlase_CS"/>
</dbReference>
<comment type="subunit">
    <text evidence="13">Component of a multi-subunit COQ enzyme complex.</text>
</comment>
<evidence type="ECO:0000256" key="4">
    <source>
        <dbReference type="ARBA" id="ARBA00022688"/>
    </source>
</evidence>
<evidence type="ECO:0000313" key="18">
    <source>
        <dbReference type="WBParaSite" id="sdigi.contig753.g9676.t1"/>
    </source>
</evidence>
<comment type="pathway">
    <text evidence="13">Cofactor biosynthesis; ubiquinone biosynthesis.</text>
</comment>
<dbReference type="InterPro" id="IPR000719">
    <property type="entry name" value="Prot_kinase_dom"/>
</dbReference>
<evidence type="ECO:0000256" key="7">
    <source>
        <dbReference type="ARBA" id="ARBA00022827"/>
    </source>
</evidence>
<dbReference type="InterPro" id="IPR011009">
    <property type="entry name" value="Kinase-like_dom_sf"/>
</dbReference>
<dbReference type="HAMAP" id="MF_03193">
    <property type="entry name" value="COQ6_monooxygenase"/>
    <property type="match status" value="1"/>
</dbReference>
<dbReference type="Gene3D" id="3.30.200.20">
    <property type="entry name" value="Phosphorylase Kinase, domain 1"/>
    <property type="match status" value="1"/>
</dbReference>
<dbReference type="Gene3D" id="1.10.510.10">
    <property type="entry name" value="Transferase(Phosphotransferase) domain 1"/>
    <property type="match status" value="1"/>
</dbReference>
<proteinExistence type="inferred from homology"/>
<evidence type="ECO:0000259" key="16">
    <source>
        <dbReference type="PROSITE" id="PS50011"/>
    </source>
</evidence>
<name>A0A915Q1S4_9BILA</name>
<evidence type="ECO:0000256" key="14">
    <source>
        <dbReference type="PROSITE-ProRule" id="PRU10141"/>
    </source>
</evidence>
<evidence type="ECO:0000256" key="3">
    <source>
        <dbReference type="ARBA" id="ARBA00022630"/>
    </source>
</evidence>
<sequence>MASVLSRIYPFSRYSYCTGAAMTNSFYDIIIIGGGMVGNAMACSIGLSERLKSKKVLILDSAEIKAPTKNSPYGNRVTAVSPPSISLFKKLGIWNDLVDLRVKRVDRLQVLDSCSNSSIRFTQPDPANEVAYMIENNAIIGFLSNRIVTSCPNVTVKRKTKVVDCRTPSGLDEFATVVLDDGTKLQTSLIIGADGSRSLVRDLLKFKYTSWGYGQSAIVANLRVKTRPSFSVESNCVAWERFTPSGPVALLPLTEDLSSVTWSTSTEHAEELLSLSAEEFVNELNQFLNTSIHQNYVTNQFLSFTGEILKGVFSVSGKPVLTFPTVVSLFEDTRAAFPLAFGHAHTYVIPRAALIGDAAHRTHPLAGQGVNLGWNDVRILVKCLEQCVTDGGDLGSLTYLADYDTKGQRRNVPVQIACDWLNRLYLASSTPFIFIRSFGLNMVDRFTPLKQYISYELIMATRHSPEIQVFMEEPWPVDRNEYELEEIIGSGSTAIVCKSFCKKRKEICAIKRVDLEKSDLVQIAKELTSMGGRCSIKKGVLNQKVVATILKEVLIGLEYIHDKEVLHGDVKTANILISSEGAVQLADFGPSVWVPGEERTKNKVAGTACYLAPELAGLELGEPEMLPTFLGDIWSLGIVALEMVTGYPPYHNKIVSMILKWVRENEPPNLETFKFGDYHEYGKKYRHFVSSCLKRCAKQRWSAKKLINHPFIISNAQNGEYLMTALMRALPYVVLPGDEKSSRKHRPPISDNDNAASEILH</sequence>
<dbReference type="InterPro" id="IPR036188">
    <property type="entry name" value="FAD/NAD-bd_sf"/>
</dbReference>
<dbReference type="AlphaFoldDB" id="A0A915Q1S4"/>
<reference evidence="18" key="1">
    <citation type="submission" date="2022-11" db="UniProtKB">
        <authorList>
            <consortium name="WormBaseParasite"/>
        </authorList>
    </citation>
    <scope>IDENTIFICATION</scope>
</reference>
<evidence type="ECO:0000256" key="8">
    <source>
        <dbReference type="ARBA" id="ARBA00022840"/>
    </source>
</evidence>
<dbReference type="InterPro" id="IPR017441">
    <property type="entry name" value="Protein_kinase_ATP_BS"/>
</dbReference>
<dbReference type="FunFam" id="3.50.50.60:FF:000021">
    <property type="entry name" value="Ubiquinone biosynthesis monooxygenase COQ6"/>
    <property type="match status" value="1"/>
</dbReference>
<feature type="region of interest" description="Disordered" evidence="15">
    <location>
        <begin position="738"/>
        <end position="761"/>
    </location>
</feature>
<comment type="catalytic activity">
    <reaction evidence="13">
        <text>a 2-methoxy-6-(all-trans-polyprenyl)phenol + 2 reduced [2Fe-2S]-[ferredoxin] + O2 + 2 H(+) = a 2-methoxy-6-(all-trans-polyprenyl)benzene-1,4-diol + 2 oxidized [2Fe-2S]-[ferredoxin] + H2O</text>
        <dbReference type="Rhea" id="RHEA:81183"/>
        <dbReference type="Rhea" id="RHEA-COMP:9551"/>
        <dbReference type="Rhea" id="RHEA-COMP:10000"/>
        <dbReference type="Rhea" id="RHEA-COMP:10001"/>
        <dbReference type="Rhea" id="RHEA-COMP:10858"/>
        <dbReference type="ChEBI" id="CHEBI:15377"/>
        <dbReference type="ChEBI" id="CHEBI:15378"/>
        <dbReference type="ChEBI" id="CHEBI:15379"/>
        <dbReference type="ChEBI" id="CHEBI:33737"/>
        <dbReference type="ChEBI" id="CHEBI:33738"/>
        <dbReference type="ChEBI" id="CHEBI:62731"/>
        <dbReference type="ChEBI" id="CHEBI:84166"/>
        <dbReference type="EC" id="1.14.15.46"/>
    </reaction>
</comment>
<keyword evidence="12 13" id="KW-0472">Membrane</keyword>
<dbReference type="PANTHER" id="PTHR43876:SF7">
    <property type="entry name" value="UBIQUINONE BIOSYNTHESIS MONOOXYGENASE COQ6, MITOCHONDRIAL"/>
    <property type="match status" value="1"/>
</dbReference>
<keyword evidence="4 13" id="KW-0831">Ubiquinone biosynthesis</keyword>
<dbReference type="SUPFAM" id="SSF56112">
    <property type="entry name" value="Protein kinase-like (PK-like)"/>
    <property type="match status" value="1"/>
</dbReference>
<evidence type="ECO:0000256" key="5">
    <source>
        <dbReference type="ARBA" id="ARBA00022741"/>
    </source>
</evidence>
<dbReference type="SMART" id="SM00220">
    <property type="entry name" value="S_TKc"/>
    <property type="match status" value="1"/>
</dbReference>
<dbReference type="Gene3D" id="3.50.50.60">
    <property type="entry name" value="FAD/NAD(P)-binding domain"/>
    <property type="match status" value="2"/>
</dbReference>
<dbReference type="InterPro" id="IPR010971">
    <property type="entry name" value="UbiH/COQ6"/>
</dbReference>
<dbReference type="Proteomes" id="UP000887581">
    <property type="component" value="Unplaced"/>
</dbReference>
<keyword evidence="6 13" id="KW-0999">Mitochondrion inner membrane</keyword>
<accession>A0A915Q1S4</accession>
<dbReference type="GO" id="GO:0005524">
    <property type="term" value="F:ATP binding"/>
    <property type="evidence" value="ECO:0007669"/>
    <property type="project" value="UniProtKB-UniRule"/>
</dbReference>
<dbReference type="PANTHER" id="PTHR43876">
    <property type="entry name" value="UBIQUINONE BIOSYNTHESIS MONOOXYGENASE COQ6, MITOCHONDRIAL"/>
    <property type="match status" value="1"/>
</dbReference>
<dbReference type="PRINTS" id="PR00420">
    <property type="entry name" value="RNGMNOXGNASE"/>
</dbReference>
<dbReference type="Pfam" id="PF01494">
    <property type="entry name" value="FAD_binding_3"/>
    <property type="match status" value="2"/>
</dbReference>
<dbReference type="GO" id="GO:0016712">
    <property type="term" value="F:oxidoreductase activity, acting on paired donors, with incorporation or reduction of molecular oxygen, reduced flavin or flavoprotein as one donor, and incorporation of one atom of oxygen"/>
    <property type="evidence" value="ECO:0007669"/>
    <property type="project" value="UniProtKB-UniRule"/>
</dbReference>
<comment type="function">
    <text evidence="13">FAD-dependent monooxygenase required for two non-consecutive steps during ubiquinone biosynthesis. Required for the C5-ring hydroxylation during ubiquinone biosynthesis by catalyzing the hydroxylation of 4-hydroxy-3-(all-trans-polyprenyl)benzoic acid to 3,4-dihydroxy-5-(all-trans-polyprenyl)benzoic acid. Also acts downstream of coq4, for the C1-hydroxylation during ubiquinone biosynthesis by catalyzing the hydroxylation of 2-methoxy-6-(all-trans-polyprenyl)phenol to 2-methoxy-6-(all-trans-polyprenyl)benzene-1,4-diol. The electrons required for the hydroxylation reaction are funneled indirectly to coq6 from NADPH via a ferredoxin/ferredoxin reductase system.</text>
</comment>
<evidence type="ECO:0000256" key="12">
    <source>
        <dbReference type="ARBA" id="ARBA00023136"/>
    </source>
</evidence>
<keyword evidence="7 13" id="KW-0274">FAD</keyword>
<comment type="cofactor">
    <cofactor evidence="1 13">
        <name>FAD</name>
        <dbReference type="ChEBI" id="CHEBI:57692"/>
    </cofactor>
</comment>
<keyword evidence="8 14" id="KW-0067">ATP-binding</keyword>
<keyword evidence="11 13" id="KW-0496">Mitochondrion</keyword>
<keyword evidence="5 14" id="KW-0547">Nucleotide-binding</keyword>
<keyword evidence="10 13" id="KW-0503">Monooxygenase</keyword>
<dbReference type="GO" id="GO:0031314">
    <property type="term" value="C:extrinsic component of mitochondrial inner membrane"/>
    <property type="evidence" value="ECO:0007669"/>
    <property type="project" value="UniProtKB-UniRule"/>
</dbReference>
<dbReference type="EC" id="1.14.15.45" evidence="13"/>
<evidence type="ECO:0000256" key="6">
    <source>
        <dbReference type="ARBA" id="ARBA00022792"/>
    </source>
</evidence>
<comment type="catalytic activity">
    <reaction evidence="13">
        <text>a 4-hydroxy-3-(all-trans-polyprenyl)benzoate + 2 reduced [2Fe-2S]-[ferredoxin] + O2 + 2 H(+) = a 3,4-dihydroxy-5-(all-trans-polyprenyl)benzoate + 2 oxidized [2Fe-2S]-[ferredoxin] + H2O</text>
        <dbReference type="Rhea" id="RHEA:81195"/>
        <dbReference type="Rhea" id="RHEA-COMP:9514"/>
        <dbReference type="Rhea" id="RHEA-COMP:10000"/>
        <dbReference type="Rhea" id="RHEA-COMP:10001"/>
        <dbReference type="Rhea" id="RHEA-COMP:10930"/>
        <dbReference type="ChEBI" id="CHEBI:15377"/>
        <dbReference type="ChEBI" id="CHEBI:15378"/>
        <dbReference type="ChEBI" id="CHEBI:15379"/>
        <dbReference type="ChEBI" id="CHEBI:33737"/>
        <dbReference type="ChEBI" id="CHEBI:33738"/>
        <dbReference type="ChEBI" id="CHEBI:64694"/>
        <dbReference type="ChEBI" id="CHEBI:78396"/>
        <dbReference type="EC" id="1.14.15.45"/>
    </reaction>
</comment>
<dbReference type="GO" id="GO:0106364">
    <property type="term" value="F:4-hydroxy-3-all-trans-polyprenylbenzoate oxygenase activity"/>
    <property type="evidence" value="ECO:0007669"/>
    <property type="project" value="UniProtKB-EC"/>
</dbReference>
<keyword evidence="9 13" id="KW-0560">Oxidoreductase</keyword>
<keyword evidence="3 13" id="KW-0285">Flavoprotein</keyword>
<comment type="subcellular location">
    <subcellularLocation>
        <location evidence="13">Mitochondrion inner membrane</location>
        <topology evidence="13">Peripheral membrane protein</topology>
        <orientation evidence="13">Matrix side</orientation>
    </subcellularLocation>
</comment>
<keyword evidence="17" id="KW-1185">Reference proteome</keyword>
<evidence type="ECO:0000256" key="15">
    <source>
        <dbReference type="SAM" id="MobiDB-lite"/>
    </source>
</evidence>
<evidence type="ECO:0000256" key="2">
    <source>
        <dbReference type="ARBA" id="ARBA00005349"/>
    </source>
</evidence>
<evidence type="ECO:0000256" key="11">
    <source>
        <dbReference type="ARBA" id="ARBA00023128"/>
    </source>
</evidence>
<dbReference type="InterPro" id="IPR051205">
    <property type="entry name" value="UbiH/COQ6_monooxygenase"/>
</dbReference>
<dbReference type="GO" id="GO:0071949">
    <property type="term" value="F:FAD binding"/>
    <property type="evidence" value="ECO:0007669"/>
    <property type="project" value="InterPro"/>
</dbReference>
<evidence type="ECO:0000256" key="9">
    <source>
        <dbReference type="ARBA" id="ARBA00023002"/>
    </source>
</evidence>
<dbReference type="InterPro" id="IPR000689">
    <property type="entry name" value="UbQ_mOase_COQ6"/>
</dbReference>
<dbReference type="PROSITE" id="PS01304">
    <property type="entry name" value="UBIH"/>
    <property type="match status" value="1"/>
</dbReference>
<evidence type="ECO:0000256" key="10">
    <source>
        <dbReference type="ARBA" id="ARBA00023033"/>
    </source>
</evidence>